<comment type="caution">
    <text evidence="1">The sequence shown here is derived from an EMBL/GenBank/DDBJ whole genome shotgun (WGS) entry which is preliminary data.</text>
</comment>
<reference evidence="1 2" key="1">
    <citation type="submission" date="2018-04" db="EMBL/GenBank/DDBJ databases">
        <title>Genomic Encyclopedia of Type Strains, Phase III (KMG-III): the genomes of soil and plant-associated and newly described type strains.</title>
        <authorList>
            <person name="Whitman W."/>
        </authorList>
    </citation>
    <scope>NUCLEOTIDE SEQUENCE [LARGE SCALE GENOMIC DNA]</scope>
    <source>
        <strain evidence="1 2">KA25</strain>
    </source>
</reference>
<name>A0A2T5JWP7_9RHOB</name>
<dbReference type="OrthoDB" id="9997655at2"/>
<dbReference type="RefSeq" id="WP_108221720.1">
    <property type="nucleotide sequence ID" value="NZ_CP090021.1"/>
</dbReference>
<organism evidence="1 2">
    <name type="scientific">Cereibacter azotoformans</name>
    <dbReference type="NCBI Taxonomy" id="43057"/>
    <lineage>
        <taxon>Bacteria</taxon>
        <taxon>Pseudomonadati</taxon>
        <taxon>Pseudomonadota</taxon>
        <taxon>Alphaproteobacteria</taxon>
        <taxon>Rhodobacterales</taxon>
        <taxon>Paracoccaceae</taxon>
        <taxon>Cereibacter</taxon>
    </lineage>
</organism>
<dbReference type="EMBL" id="QAOT01000016">
    <property type="protein sequence ID" value="PTR14595.1"/>
    <property type="molecule type" value="Genomic_DNA"/>
</dbReference>
<evidence type="ECO:0000313" key="2">
    <source>
        <dbReference type="Proteomes" id="UP000244060"/>
    </source>
</evidence>
<sequence length="194" mass="21622">MADLLALDPADLWRPPLHQIDENTRLSHLDALGRTSLFRHAADKLAADPDPRSRLFVEMVDRALHAHVHEREPLGRALGTQPPAGLSARWAALQAERDRLLHTARASRPEWRTASAARAAQLIDAAWQRYAATVWPQAREDRDTAPAVEPQASFWRLCRLEAGGGPKAVGSERIRQILQLADGPMDRPEQLPLL</sequence>
<protein>
    <submittedName>
        <fullName evidence="1">Uncharacterized protein</fullName>
    </submittedName>
</protein>
<dbReference type="Proteomes" id="UP000244060">
    <property type="component" value="Unassembled WGS sequence"/>
</dbReference>
<proteinExistence type="predicted"/>
<keyword evidence="2" id="KW-1185">Reference proteome</keyword>
<gene>
    <name evidence="1" type="ORF">C8J28_11667</name>
</gene>
<accession>A0A2T5JWP7</accession>
<dbReference type="AlphaFoldDB" id="A0A2T5JWP7"/>
<evidence type="ECO:0000313" key="1">
    <source>
        <dbReference type="EMBL" id="PTR14595.1"/>
    </source>
</evidence>